<evidence type="ECO:0000256" key="5">
    <source>
        <dbReference type="ARBA" id="ARBA00023121"/>
    </source>
</evidence>
<evidence type="ECO:0000256" key="1">
    <source>
        <dbReference type="ARBA" id="ARBA00004749"/>
    </source>
</evidence>
<evidence type="ECO:0000313" key="9">
    <source>
        <dbReference type="Proteomes" id="UP001201985"/>
    </source>
</evidence>
<dbReference type="Gene3D" id="1.10.357.10">
    <property type="entry name" value="Tetracycline Repressor, domain 2"/>
    <property type="match status" value="1"/>
</dbReference>
<keyword evidence="5" id="KW-0446">Lipid-binding</keyword>
<reference evidence="8 9" key="1">
    <citation type="submission" date="2022-03" db="EMBL/GenBank/DDBJ databases">
        <title>Complete genome analysis of Roseomonas KG 17.1 : a prolific producer of plant growth promoters.</title>
        <authorList>
            <person name="Saadouli I."/>
            <person name="Najjari A."/>
            <person name="Mosbah A."/>
            <person name="Ouzari H.I."/>
        </authorList>
    </citation>
    <scope>NUCLEOTIDE SEQUENCE [LARGE SCALE GENOMIC DNA]</scope>
    <source>
        <strain evidence="8 9">KG17-1</strain>
    </source>
</reference>
<keyword evidence="4" id="KW-0809">Transit peptide</keyword>
<dbReference type="Proteomes" id="UP001201985">
    <property type="component" value="Unassembled WGS sequence"/>
</dbReference>
<dbReference type="InterPro" id="IPR013718">
    <property type="entry name" value="COQ9_C"/>
</dbReference>
<sequence>MSPATLERSAERDAALRATLPHVPALGWTSAALRAGLRDIGADPASADWLFPRGAAGMAEAWSDLADRDMAAEAAELGLDALRTPARIRTLLEIRLRQHTPHKEAVRRALAVLALPWNYGAAARATARSVDAMWQAAGDASADLSFYTRRATLAGVYASTVGYWLQDPDPDAEATLRFLDRRLADVARLQRPRRRAA</sequence>
<comment type="similarity">
    <text evidence="2">Belongs to the COQ9 family.</text>
</comment>
<dbReference type="EMBL" id="JALBUU010000004">
    <property type="protein sequence ID" value="MCI0752629.1"/>
    <property type="molecule type" value="Genomic_DNA"/>
</dbReference>
<proteinExistence type="inferred from homology"/>
<comment type="pathway">
    <text evidence="1">Cofactor biosynthesis; ubiquinone biosynthesis.</text>
</comment>
<evidence type="ECO:0000256" key="2">
    <source>
        <dbReference type="ARBA" id="ARBA00010766"/>
    </source>
</evidence>
<dbReference type="InterPro" id="IPR012762">
    <property type="entry name" value="Ubiq_biosynth_COQ9"/>
</dbReference>
<dbReference type="PANTHER" id="PTHR21427">
    <property type="entry name" value="UBIQUINONE BIOSYNTHESIS PROTEIN COQ9, MITOCHONDRIAL"/>
    <property type="match status" value="1"/>
</dbReference>
<gene>
    <name evidence="8" type="ORF">MON41_02470</name>
</gene>
<name>A0ABS9W025_9PROT</name>
<comment type="function">
    <text evidence="6">Membrane-associated protein that warps the membrane surface to access and bind aromatic isoprenes with high specificity, including ubiquinone (CoQ) isoprene intermediates and presents them directly to COQ7, therefore facilitating the COQ7-mediated hydroxylase step. Participates in the biosynthesis of coenzyme Q, also named ubiquinone, an essential lipid-soluble electron transporter for aerobic cellular respiration.</text>
</comment>
<evidence type="ECO:0000256" key="3">
    <source>
        <dbReference type="ARBA" id="ARBA00022688"/>
    </source>
</evidence>
<dbReference type="NCBIfam" id="TIGR02396">
    <property type="entry name" value="diverge_rpsU"/>
    <property type="match status" value="1"/>
</dbReference>
<keyword evidence="3" id="KW-0831">Ubiquinone biosynthesis</keyword>
<dbReference type="Pfam" id="PF08511">
    <property type="entry name" value="COQ9"/>
    <property type="match status" value="1"/>
</dbReference>
<feature type="domain" description="COQ9 C-terminal" evidence="7">
    <location>
        <begin position="121"/>
        <end position="189"/>
    </location>
</feature>
<evidence type="ECO:0000256" key="4">
    <source>
        <dbReference type="ARBA" id="ARBA00022946"/>
    </source>
</evidence>
<dbReference type="RefSeq" id="WP_120009939.1">
    <property type="nucleotide sequence ID" value="NZ_JALBUU010000004.1"/>
</dbReference>
<evidence type="ECO:0000256" key="6">
    <source>
        <dbReference type="ARBA" id="ARBA00058104"/>
    </source>
</evidence>
<organism evidence="8 9">
    <name type="scientific">Teichococcus vastitatis</name>
    <dbReference type="NCBI Taxonomy" id="2307076"/>
    <lineage>
        <taxon>Bacteria</taxon>
        <taxon>Pseudomonadati</taxon>
        <taxon>Pseudomonadota</taxon>
        <taxon>Alphaproteobacteria</taxon>
        <taxon>Acetobacterales</taxon>
        <taxon>Roseomonadaceae</taxon>
        <taxon>Roseomonas</taxon>
    </lineage>
</organism>
<protein>
    <submittedName>
        <fullName evidence="8">COQ9 family protein</fullName>
    </submittedName>
</protein>
<evidence type="ECO:0000259" key="7">
    <source>
        <dbReference type="Pfam" id="PF08511"/>
    </source>
</evidence>
<comment type="caution">
    <text evidence="8">The sequence shown here is derived from an EMBL/GenBank/DDBJ whole genome shotgun (WGS) entry which is preliminary data.</text>
</comment>
<dbReference type="PANTHER" id="PTHR21427:SF19">
    <property type="entry name" value="UBIQUINONE BIOSYNTHESIS PROTEIN COQ9, MITOCHONDRIAL"/>
    <property type="match status" value="1"/>
</dbReference>
<evidence type="ECO:0000313" key="8">
    <source>
        <dbReference type="EMBL" id="MCI0752629.1"/>
    </source>
</evidence>
<accession>A0ABS9W025</accession>
<keyword evidence="9" id="KW-1185">Reference proteome</keyword>